<reference evidence="1" key="1">
    <citation type="submission" date="2017-03" db="EMBL/GenBank/DDBJ databases">
        <title>The mitochondrial genome of the carnivorous plant Utricularia reniformis (Lentibulariaceae): structure, comparative analysis and evolutionary landmarks.</title>
        <authorList>
            <person name="Silva S.R."/>
            <person name="Alvarenga D.O."/>
            <person name="Michael T.P."/>
            <person name="Miranda V.F.O."/>
            <person name="Varani A.M."/>
        </authorList>
    </citation>
    <scope>NUCLEOTIDE SEQUENCE</scope>
</reference>
<name>A0A1Y0B186_9LAMI</name>
<evidence type="ECO:0000313" key="1">
    <source>
        <dbReference type="EMBL" id="ART31215.1"/>
    </source>
</evidence>
<accession>A0A1Y0B186</accession>
<organism evidence="1">
    <name type="scientific">Utricularia reniformis</name>
    <dbReference type="NCBI Taxonomy" id="192314"/>
    <lineage>
        <taxon>Eukaryota</taxon>
        <taxon>Viridiplantae</taxon>
        <taxon>Streptophyta</taxon>
        <taxon>Embryophyta</taxon>
        <taxon>Tracheophyta</taxon>
        <taxon>Spermatophyta</taxon>
        <taxon>Magnoliopsida</taxon>
        <taxon>eudicotyledons</taxon>
        <taxon>Gunneridae</taxon>
        <taxon>Pentapetalae</taxon>
        <taxon>asterids</taxon>
        <taxon>lamiids</taxon>
        <taxon>Lamiales</taxon>
        <taxon>Lentibulariaceae</taxon>
        <taxon>Utricularia</taxon>
    </lineage>
</organism>
<proteinExistence type="predicted"/>
<geneLocation type="mitochondrion" evidence="1"/>
<dbReference type="EMBL" id="KY774314">
    <property type="protein sequence ID" value="ART31215.1"/>
    <property type="molecule type" value="Genomic_DNA"/>
</dbReference>
<sequence>MFYSIYDTYCLFGGLSSLYITCEYKAEIISRQQVSTSPGCMVLTFERQPLTIH</sequence>
<gene>
    <name evidence="1" type="ORF">AEK19_MT0991</name>
</gene>
<protein>
    <submittedName>
        <fullName evidence="1">Uncharacterized protein</fullName>
    </submittedName>
</protein>
<dbReference type="AlphaFoldDB" id="A0A1Y0B186"/>
<keyword evidence="1" id="KW-0496">Mitochondrion</keyword>